<name>A0A4U5WB41_STRLS</name>
<protein>
    <submittedName>
        <fullName evidence="1">Uncharacterized protein</fullName>
    </submittedName>
</protein>
<accession>A0A4U5WB41</accession>
<dbReference type="RefSeq" id="WP_137304599.1">
    <property type="nucleotide sequence ID" value="NZ_SZNQ01000001.1"/>
</dbReference>
<proteinExistence type="predicted"/>
<dbReference type="EMBL" id="SZNQ01000001">
    <property type="protein sequence ID" value="TKS98689.1"/>
    <property type="molecule type" value="Genomic_DNA"/>
</dbReference>
<organism evidence="1 2">
    <name type="scientific">Streptomyces lasalocidi</name>
    <name type="common">Streptomyces lasaliensis</name>
    <dbReference type="NCBI Taxonomy" id="324833"/>
    <lineage>
        <taxon>Bacteria</taxon>
        <taxon>Bacillati</taxon>
        <taxon>Actinomycetota</taxon>
        <taxon>Actinomycetes</taxon>
        <taxon>Kitasatosporales</taxon>
        <taxon>Streptomycetaceae</taxon>
        <taxon>Streptomyces</taxon>
    </lineage>
</organism>
<evidence type="ECO:0000313" key="2">
    <source>
        <dbReference type="Proteomes" id="UP000305929"/>
    </source>
</evidence>
<keyword evidence="2" id="KW-1185">Reference proteome</keyword>
<sequence length="196" mass="21161">MDGEEPSGTYRGGPAGRLVLGEEAVAPWGPACPACAAARTGRLVPARRYLAPQERVCAGHRYWLLYLPATRGLPVSLGRCPDVIAALRQHVRLLRRSPAAAQAFEVARAVTGSWWERPWPSQEQRWPTRLEATRPDDAAPDWWKAAARCTSAPLTARADTDPPHHIAAFSTTSTSDRAGDPTWYTASAIATAAGPS</sequence>
<dbReference type="Proteomes" id="UP000305929">
    <property type="component" value="Unassembled WGS sequence"/>
</dbReference>
<evidence type="ECO:0000313" key="1">
    <source>
        <dbReference type="EMBL" id="TKS98689.1"/>
    </source>
</evidence>
<reference evidence="1 2" key="1">
    <citation type="submission" date="2019-04" db="EMBL/GenBank/DDBJ databases">
        <title>Streptomyces lasaliensis sp. nov., an Actinomycete isolated from soil which produces the polyether antibiotic lasalocid.</title>
        <authorList>
            <person name="Erwin G."/>
            <person name="Haber C."/>
        </authorList>
    </citation>
    <scope>NUCLEOTIDE SEQUENCE [LARGE SCALE GENOMIC DNA]</scope>
    <source>
        <strain evidence="1 2">X-537</strain>
    </source>
</reference>
<dbReference type="OrthoDB" id="4120976at2"/>
<comment type="caution">
    <text evidence="1">The sequence shown here is derived from an EMBL/GenBank/DDBJ whole genome shotgun (WGS) entry which is preliminary data.</text>
</comment>
<gene>
    <name evidence="1" type="ORF">E4U91_00020</name>
</gene>
<dbReference type="AlphaFoldDB" id="A0A4U5WB41"/>